<dbReference type="SUPFAM" id="SSF54695">
    <property type="entry name" value="POZ domain"/>
    <property type="match status" value="1"/>
</dbReference>
<dbReference type="CDD" id="cd18186">
    <property type="entry name" value="BTB_POZ_ZBTB_KLHL-like"/>
    <property type="match status" value="1"/>
</dbReference>
<gene>
    <name evidence="3" type="ORF">H2200_011873</name>
</gene>
<evidence type="ECO:0000313" key="4">
    <source>
        <dbReference type="Proteomes" id="UP001172673"/>
    </source>
</evidence>
<dbReference type="PANTHER" id="PTHR47843:SF2">
    <property type="entry name" value="BTB DOMAIN-CONTAINING PROTEIN"/>
    <property type="match status" value="1"/>
</dbReference>
<dbReference type="InterPro" id="IPR011333">
    <property type="entry name" value="SKP1/BTB/POZ_sf"/>
</dbReference>
<accession>A0AA38WYV4</accession>
<evidence type="ECO:0000259" key="2">
    <source>
        <dbReference type="PROSITE" id="PS50097"/>
    </source>
</evidence>
<dbReference type="AlphaFoldDB" id="A0AA38WYV4"/>
<reference evidence="3" key="1">
    <citation type="submission" date="2022-10" db="EMBL/GenBank/DDBJ databases">
        <title>Culturing micro-colonial fungi from biological soil crusts in the Mojave desert and describing Neophaeococcomyces mojavensis, and introducing the new genera and species Taxawa tesnikishii.</title>
        <authorList>
            <person name="Kurbessoian T."/>
            <person name="Stajich J.E."/>
        </authorList>
    </citation>
    <scope>NUCLEOTIDE SEQUENCE</scope>
    <source>
        <strain evidence="3">TK_41</strain>
    </source>
</reference>
<keyword evidence="4" id="KW-1185">Reference proteome</keyword>
<dbReference type="PROSITE" id="PS50097">
    <property type="entry name" value="BTB"/>
    <property type="match status" value="1"/>
</dbReference>
<proteinExistence type="predicted"/>
<organism evidence="3 4">
    <name type="scientific">Cladophialophora chaetospira</name>
    <dbReference type="NCBI Taxonomy" id="386627"/>
    <lineage>
        <taxon>Eukaryota</taxon>
        <taxon>Fungi</taxon>
        <taxon>Dikarya</taxon>
        <taxon>Ascomycota</taxon>
        <taxon>Pezizomycotina</taxon>
        <taxon>Eurotiomycetes</taxon>
        <taxon>Chaetothyriomycetidae</taxon>
        <taxon>Chaetothyriales</taxon>
        <taxon>Herpotrichiellaceae</taxon>
        <taxon>Cladophialophora</taxon>
    </lineage>
</organism>
<dbReference type="EMBL" id="JAPDRK010000021">
    <property type="protein sequence ID" value="KAJ9603687.1"/>
    <property type="molecule type" value="Genomic_DNA"/>
</dbReference>
<feature type="compositionally biased region" description="Acidic residues" evidence="1">
    <location>
        <begin position="19"/>
        <end position="37"/>
    </location>
</feature>
<dbReference type="Gene3D" id="3.30.710.10">
    <property type="entry name" value="Potassium Channel Kv1.1, Chain A"/>
    <property type="match status" value="1"/>
</dbReference>
<dbReference type="Proteomes" id="UP001172673">
    <property type="component" value="Unassembled WGS sequence"/>
</dbReference>
<feature type="domain" description="BTB" evidence="2">
    <location>
        <begin position="72"/>
        <end position="141"/>
    </location>
</feature>
<dbReference type="Pfam" id="PF00651">
    <property type="entry name" value="BTB"/>
    <property type="match status" value="1"/>
</dbReference>
<sequence length="285" mass="32549">MANGTLISPPVPTNPGESASEDDEEMSTSEQEMDETDAGSITTLDEGDGEAQVILPDDNNRLDTVPNYCGSQLITILVGKDKARYCIHKDILVSASPFFSKCLASGMKETETNTIELPEENCRFFNAFSSWMYDGTVKKIRDNDDLDQAIREWVLAEKYLVPKWQNVLVDAMIDFWQECYLDLRYVRWARTEDNRHLLLSELIMNTFAYEMATGSAWYQERESEMNALVEKGLVSTVELIRFATNELWTDPNGDRCAYHSHQEGENCETAVPPKYRMVRMEDESD</sequence>
<feature type="region of interest" description="Disordered" evidence="1">
    <location>
        <begin position="1"/>
        <end position="44"/>
    </location>
</feature>
<evidence type="ECO:0000313" key="3">
    <source>
        <dbReference type="EMBL" id="KAJ9603687.1"/>
    </source>
</evidence>
<dbReference type="InterPro" id="IPR000210">
    <property type="entry name" value="BTB/POZ_dom"/>
</dbReference>
<evidence type="ECO:0000256" key="1">
    <source>
        <dbReference type="SAM" id="MobiDB-lite"/>
    </source>
</evidence>
<dbReference type="PANTHER" id="PTHR47843">
    <property type="entry name" value="BTB DOMAIN-CONTAINING PROTEIN-RELATED"/>
    <property type="match status" value="1"/>
</dbReference>
<protein>
    <recommendedName>
        <fullName evidence="2">BTB domain-containing protein</fullName>
    </recommendedName>
</protein>
<comment type="caution">
    <text evidence="3">The sequence shown here is derived from an EMBL/GenBank/DDBJ whole genome shotgun (WGS) entry which is preliminary data.</text>
</comment>
<name>A0AA38WYV4_9EURO</name>